<sequence length="192" mass="21984">MNDHSTADLKAEFFRPVDITKLPQTGRHFRIDATEEERAALTERFGILSIDEFQAECFLKPVRGQKGVRYQLEASFSARIVQACSITLEPVPEKVEDSFTVLYVDQDFDELVERQEIEFSYDEEDIEPLSGTEIDLGEQLAQHLSLSMNPYPRKEGARGDELGYKILQEGDKSLEPEKKNPFDVLKTLKHKS</sequence>
<name>A0A501PQC0_9PROT</name>
<evidence type="ECO:0000313" key="2">
    <source>
        <dbReference type="Proteomes" id="UP000319148"/>
    </source>
</evidence>
<comment type="caution">
    <text evidence="1">The sequence shown here is derived from an EMBL/GenBank/DDBJ whole genome shotgun (WGS) entry which is preliminary data.</text>
</comment>
<dbReference type="RefSeq" id="WP_139937970.1">
    <property type="nucleotide sequence ID" value="NZ_JBHSYP010000022.1"/>
</dbReference>
<evidence type="ECO:0000313" key="1">
    <source>
        <dbReference type="EMBL" id="TPD62720.1"/>
    </source>
</evidence>
<dbReference type="InterPro" id="IPR003772">
    <property type="entry name" value="YceD"/>
</dbReference>
<keyword evidence="2" id="KW-1185">Reference proteome</keyword>
<reference evidence="2" key="1">
    <citation type="submission" date="2019-06" db="EMBL/GenBank/DDBJ databases">
        <title>The complete genome of Emcibacter congregatus ZYLT.</title>
        <authorList>
            <person name="Zhao Z."/>
        </authorList>
    </citation>
    <scope>NUCLEOTIDE SEQUENCE [LARGE SCALE GENOMIC DNA]</scope>
    <source>
        <strain evidence="2">MCCC 1A06723</strain>
    </source>
</reference>
<proteinExistence type="predicted"/>
<accession>A0A501PQC0</accession>
<organism evidence="1 2">
    <name type="scientific">Emcibacter nanhaiensis</name>
    <dbReference type="NCBI Taxonomy" id="1505037"/>
    <lineage>
        <taxon>Bacteria</taxon>
        <taxon>Pseudomonadati</taxon>
        <taxon>Pseudomonadota</taxon>
        <taxon>Alphaproteobacteria</taxon>
        <taxon>Emcibacterales</taxon>
        <taxon>Emcibacteraceae</taxon>
        <taxon>Emcibacter</taxon>
    </lineage>
</organism>
<dbReference type="Pfam" id="PF02620">
    <property type="entry name" value="YceD"/>
    <property type="match status" value="1"/>
</dbReference>
<dbReference type="Proteomes" id="UP000319148">
    <property type="component" value="Unassembled WGS sequence"/>
</dbReference>
<gene>
    <name evidence="1" type="ORF">FIV46_01180</name>
</gene>
<dbReference type="EMBL" id="VFIY01000004">
    <property type="protein sequence ID" value="TPD62720.1"/>
    <property type="molecule type" value="Genomic_DNA"/>
</dbReference>
<dbReference type="AlphaFoldDB" id="A0A501PQC0"/>
<protein>
    <submittedName>
        <fullName evidence="1">DUF177 domain-containing protein</fullName>
    </submittedName>
</protein>
<dbReference type="OrthoDB" id="8443793at2"/>